<dbReference type="Proteomes" id="UP000242254">
    <property type="component" value="Unassembled WGS sequence"/>
</dbReference>
<feature type="region of interest" description="Disordered" evidence="1">
    <location>
        <begin position="194"/>
        <end position="221"/>
    </location>
</feature>
<dbReference type="EMBL" id="KZ303844">
    <property type="protein sequence ID" value="PHZ15668.1"/>
    <property type="molecule type" value="Genomic_DNA"/>
</dbReference>
<dbReference type="Gene3D" id="3.10.10.10">
    <property type="entry name" value="HIV Type 1 Reverse Transcriptase, subunit A, domain 1"/>
    <property type="match status" value="1"/>
</dbReference>
<evidence type="ECO:0000313" key="2">
    <source>
        <dbReference type="EMBL" id="PHZ15668.1"/>
    </source>
</evidence>
<feature type="compositionally biased region" description="Low complexity" evidence="1">
    <location>
        <begin position="212"/>
        <end position="221"/>
    </location>
</feature>
<dbReference type="InterPro" id="IPR043502">
    <property type="entry name" value="DNA/RNA_pol_sf"/>
</dbReference>
<name>A0A2G4T3T5_RHIZD</name>
<gene>
    <name evidence="2" type="ORF">RHIMIDRAFT_290016</name>
</gene>
<accession>A0A2G4T3T5</accession>
<dbReference type="InterPro" id="IPR043128">
    <property type="entry name" value="Rev_trsase/Diguanyl_cyclase"/>
</dbReference>
<dbReference type="SUPFAM" id="SSF56672">
    <property type="entry name" value="DNA/RNA polymerases"/>
    <property type="match status" value="1"/>
</dbReference>
<sequence length="589" mass="67163">MNSKKGVQGLKNRSPSTRTTTGTSNIKSTKNLFLKLRSGRLTPIKLSPLSISTQRTLEHKQEQRQKYTNNSFVYKKKFNLRIPKTKKFSREPLIKLQGLHPSVLDMLSSKIMMLEIMSRKPLDYRPVCNTRESPLNRIEQTTLLTKNLWQIFNKPNSNSVCSKNNINNNQQHGHPYGREGLRVSNRGYTSLNARPFGGNFHQRGNSRGNRFTSSTSSTDTLTDNNQQQQFTNYSNHYHCHNSYNHNLFNRNTQFQQTTSFRGPPDQILQQLDEDNQTLMAIETDSGGIPDLVCKNSRTMVPAKKIYSRRRTKEKIEKCTDLRAKGYFSRFFILQEVTKRRPILDCRRISQSIQVEHFKIKGVPALRGLAEPNDYMVKLDLQDAYTVVPIHPNSRSFLVSENLGTVYQVFSFRAQHQEDENRSPKLEDQQTNATNQASDDTHKKFIEKFVDTGIQLGRAMSSGSISGGGTTLVEGIFDQEEWLTRHGLGSTITDHANVQVLGEGRGTNVNKRKRTAKYPICTEATRRKIQNFHYQDSHAQQGIHQIYDQGGQHGIRTLTEYSSADARCAQQLQPPDNLPTYQGDQQCGSG</sequence>
<dbReference type="AlphaFoldDB" id="A0A2G4T3T5"/>
<feature type="compositionally biased region" description="Basic and acidic residues" evidence="1">
    <location>
        <begin position="417"/>
        <end position="427"/>
    </location>
</feature>
<feature type="region of interest" description="Disordered" evidence="1">
    <location>
        <begin position="417"/>
        <end position="441"/>
    </location>
</feature>
<keyword evidence="3" id="KW-1185">Reference proteome</keyword>
<feature type="compositionally biased region" description="Low complexity" evidence="1">
    <location>
        <begin position="14"/>
        <end position="26"/>
    </location>
</feature>
<proteinExistence type="predicted"/>
<evidence type="ECO:0000256" key="1">
    <source>
        <dbReference type="SAM" id="MobiDB-lite"/>
    </source>
</evidence>
<evidence type="ECO:0000313" key="3">
    <source>
        <dbReference type="Proteomes" id="UP000242254"/>
    </source>
</evidence>
<reference evidence="2 3" key="1">
    <citation type="journal article" date="2016" name="Proc. Natl. Acad. Sci. U.S.A.">
        <title>Lipid metabolic changes in an early divergent fungus govern the establishment of a mutualistic symbiosis with endobacteria.</title>
        <authorList>
            <person name="Lastovetsky O.A."/>
            <person name="Gaspar M.L."/>
            <person name="Mondo S.J."/>
            <person name="LaButti K.M."/>
            <person name="Sandor L."/>
            <person name="Grigoriev I.V."/>
            <person name="Henry S.A."/>
            <person name="Pawlowska T.E."/>
        </authorList>
    </citation>
    <scope>NUCLEOTIDE SEQUENCE [LARGE SCALE GENOMIC DNA]</scope>
    <source>
        <strain evidence="2 3">ATCC 52813</strain>
    </source>
</reference>
<protein>
    <recommendedName>
        <fullName evidence="4">Reverse transcriptase domain-containing protein</fullName>
    </recommendedName>
</protein>
<feature type="compositionally biased region" description="Polar residues" evidence="1">
    <location>
        <begin position="202"/>
        <end position="211"/>
    </location>
</feature>
<dbReference type="RefSeq" id="XP_023469376.1">
    <property type="nucleotide sequence ID" value="XM_023613700.1"/>
</dbReference>
<feature type="region of interest" description="Disordered" evidence="1">
    <location>
        <begin position="1"/>
        <end position="26"/>
    </location>
</feature>
<evidence type="ECO:0008006" key="4">
    <source>
        <dbReference type="Google" id="ProtNLM"/>
    </source>
</evidence>
<dbReference type="GeneID" id="35444689"/>
<organism evidence="2 3">
    <name type="scientific">Rhizopus microsporus ATCC 52813</name>
    <dbReference type="NCBI Taxonomy" id="1340429"/>
    <lineage>
        <taxon>Eukaryota</taxon>
        <taxon>Fungi</taxon>
        <taxon>Fungi incertae sedis</taxon>
        <taxon>Mucoromycota</taxon>
        <taxon>Mucoromycotina</taxon>
        <taxon>Mucoromycetes</taxon>
        <taxon>Mucorales</taxon>
        <taxon>Mucorineae</taxon>
        <taxon>Rhizopodaceae</taxon>
        <taxon>Rhizopus</taxon>
    </lineage>
</organism>
<dbReference type="Gene3D" id="3.30.70.270">
    <property type="match status" value="1"/>
</dbReference>
<feature type="compositionally biased region" description="Polar residues" evidence="1">
    <location>
        <begin position="428"/>
        <end position="437"/>
    </location>
</feature>
<dbReference type="STRING" id="1340429.A0A2G4T3T5"/>